<evidence type="ECO:0000256" key="1">
    <source>
        <dbReference type="SAM" id="SignalP"/>
    </source>
</evidence>
<dbReference type="Proteomes" id="UP000509658">
    <property type="component" value="Chromosome"/>
</dbReference>
<sequence>MVSYLLKTVVPTLFLTACIITPLQADEINLQPGMWQWTTKMEIPGMTMQVPPVVHSGCINREDLVPTNQNQHGDCTITDQTISNSQVTWTVNCSSPQGSSTMNGVMNYSGDTAQGTMNVIAQGMTMNSTISGERTGGCAN</sequence>
<dbReference type="Pfam" id="PF12276">
    <property type="entry name" value="DUF3617"/>
    <property type="match status" value="1"/>
</dbReference>
<reference evidence="2 3" key="1">
    <citation type="submission" date="2020-05" db="EMBL/GenBank/DDBJ databases">
        <title>Horizontal transmission and recombination maintain forever young bacterial symbiont genomes.</title>
        <authorList>
            <person name="Russell S.L."/>
            <person name="Pepper-Tunick E."/>
            <person name="Svedberg J."/>
            <person name="Byrne A."/>
            <person name="Ruelas Castillo J."/>
            <person name="Vollmers C."/>
            <person name="Beinart R.A."/>
            <person name="Corbett-Detig R."/>
        </authorList>
    </citation>
    <scope>NUCLEOTIDE SEQUENCE [LARGE SCALE GENOMIC DNA]</scope>
    <source>
        <strain evidence="2">Santa_Monica_outfall</strain>
    </source>
</reference>
<feature type="signal peptide" evidence="1">
    <location>
        <begin position="1"/>
        <end position="25"/>
    </location>
</feature>
<proteinExistence type="predicted"/>
<dbReference type="RefSeq" id="WP_174672739.1">
    <property type="nucleotide sequence ID" value="NZ_CP054491.1"/>
</dbReference>
<feature type="chain" id="PRO_5026709077" evidence="1">
    <location>
        <begin position="26"/>
        <end position="140"/>
    </location>
</feature>
<organism evidence="2 3">
    <name type="scientific">Candidatus Reidiella endopervernicosa</name>
    <dbReference type="NCBI Taxonomy" id="2738883"/>
    <lineage>
        <taxon>Bacteria</taxon>
        <taxon>Pseudomonadati</taxon>
        <taxon>Pseudomonadota</taxon>
        <taxon>Gammaproteobacteria</taxon>
        <taxon>Candidatus Reidiella</taxon>
    </lineage>
</organism>
<keyword evidence="3" id="KW-1185">Reference proteome</keyword>
<keyword evidence="1" id="KW-0732">Signal</keyword>
<dbReference type="InterPro" id="IPR022061">
    <property type="entry name" value="DUF3617"/>
</dbReference>
<dbReference type="PROSITE" id="PS51257">
    <property type="entry name" value="PROKAR_LIPOPROTEIN"/>
    <property type="match status" value="1"/>
</dbReference>
<dbReference type="EMBL" id="CP054491">
    <property type="protein sequence ID" value="QKQ25510.1"/>
    <property type="molecule type" value="Genomic_DNA"/>
</dbReference>
<accession>A0A6N0HTA8</accession>
<dbReference type="AlphaFoldDB" id="A0A6N0HTA8"/>
<name>A0A6N0HTA8_9GAMM</name>
<gene>
    <name evidence="2" type="ORF">HUE57_03755</name>
</gene>
<dbReference type="KEGG" id="rev:HUE57_03755"/>
<evidence type="ECO:0000313" key="3">
    <source>
        <dbReference type="Proteomes" id="UP000509658"/>
    </source>
</evidence>
<protein>
    <submittedName>
        <fullName evidence="2">DUF3617 family protein</fullName>
    </submittedName>
</protein>
<evidence type="ECO:0000313" key="2">
    <source>
        <dbReference type="EMBL" id="QKQ25510.1"/>
    </source>
</evidence>